<evidence type="ECO:0000259" key="10">
    <source>
        <dbReference type="PROSITE" id="PS50109"/>
    </source>
</evidence>
<dbReference type="InterPro" id="IPR036097">
    <property type="entry name" value="HisK_dim/P_sf"/>
</dbReference>
<evidence type="ECO:0000256" key="6">
    <source>
        <dbReference type="ARBA" id="ARBA00022777"/>
    </source>
</evidence>
<evidence type="ECO:0000256" key="7">
    <source>
        <dbReference type="ARBA" id="ARBA00023012"/>
    </source>
</evidence>
<evidence type="ECO:0000256" key="8">
    <source>
        <dbReference type="PROSITE-ProRule" id="PRU00169"/>
    </source>
</evidence>
<dbReference type="InterPro" id="IPR003661">
    <property type="entry name" value="HisK_dim/P_dom"/>
</dbReference>
<dbReference type="SUPFAM" id="SSF47384">
    <property type="entry name" value="Homodimeric domain of signal transducing histidine kinase"/>
    <property type="match status" value="1"/>
</dbReference>
<dbReference type="InterPro" id="IPR004358">
    <property type="entry name" value="Sig_transdc_His_kin-like_C"/>
</dbReference>
<dbReference type="Gene3D" id="6.10.340.10">
    <property type="match status" value="1"/>
</dbReference>
<keyword evidence="14" id="KW-1185">Reference proteome</keyword>
<dbReference type="RefSeq" id="WP_319834386.1">
    <property type="nucleotide sequence ID" value="NZ_CP138858.1"/>
</dbReference>
<keyword evidence="9" id="KW-0175">Coiled coil</keyword>
<dbReference type="SUPFAM" id="SSF52172">
    <property type="entry name" value="CheY-like"/>
    <property type="match status" value="1"/>
</dbReference>
<sequence length="685" mass="76467">MPKRFSQLPVRNKLTLIITCAALFAVSLSGMITIITQAQAVNNGLQREIETTTELLASNVAASLYFNSISEAEKTLSALRFKKHIEAAALYTKEGKIFAVYTHADHHHRHDVLPSPEERSPFSPCLAVKQTVYLDGEAIGHVTVVASRSPVLSAILKSATIAILTTILSTALAITLALRYLRSVSAPVEELAKIADEVSQTENYSLRSQYNSKDELGQLSQAFNHMLARIQESDARLRLTTDELSKRVEELNNEKEERAQAQDRERRLQERLTEAQKLKSQSLREAKEAAEQASRIKSEFLASMSHEIRTPMNGVIGFASLLSDTEMTEEQQDYVEVINNSGNTLLRLLDDILDFSKIEAGRLEIEKRIFNIHELVNEVIKLLHAKLSNKAVEIIINIDARTPSFVETDPNRIRQILLNLIGNAIKFTNEGSIEIRISFISFNEKSKPHGYMGVLECSVTDTGIGISEHDQKRLFEVFTQVDSSATRKYDGVGLGLAITKRLCEILGGSIKLKSAPGVGSTFYFSIPVFSYTEFESTTPSESPTPSTSISKDRDLRILIVEDNQVNARLLAAMLSKTADSCDIAYTSTECIQYMNQRQYDIIFMDLNMPDMDGFELTARIREQECDADQANTARSIIIAVTAWAMKGMKERCMEAGMNGYLSKPVIREELTDLIERLCSEKSQNG</sequence>
<dbReference type="PROSITE" id="PS50109">
    <property type="entry name" value="HIS_KIN"/>
    <property type="match status" value="1"/>
</dbReference>
<name>A0ABZ0RMU3_9BACT</name>
<dbReference type="Gene3D" id="3.40.50.2300">
    <property type="match status" value="1"/>
</dbReference>
<dbReference type="InterPro" id="IPR001789">
    <property type="entry name" value="Sig_transdc_resp-reg_receiver"/>
</dbReference>
<dbReference type="CDD" id="cd00082">
    <property type="entry name" value="HisKA"/>
    <property type="match status" value="1"/>
</dbReference>
<keyword evidence="5" id="KW-0808">Transferase</keyword>
<dbReference type="Pfam" id="PF00672">
    <property type="entry name" value="HAMP"/>
    <property type="match status" value="1"/>
</dbReference>
<gene>
    <name evidence="13" type="ORF">SH580_07450</name>
</gene>
<dbReference type="Pfam" id="PF00512">
    <property type="entry name" value="HisKA"/>
    <property type="match status" value="1"/>
</dbReference>
<dbReference type="InterPro" id="IPR003660">
    <property type="entry name" value="HAMP_dom"/>
</dbReference>
<evidence type="ECO:0000259" key="11">
    <source>
        <dbReference type="PROSITE" id="PS50110"/>
    </source>
</evidence>
<feature type="domain" description="HAMP" evidence="12">
    <location>
        <begin position="182"/>
        <end position="235"/>
    </location>
</feature>
<evidence type="ECO:0000256" key="5">
    <source>
        <dbReference type="ARBA" id="ARBA00022679"/>
    </source>
</evidence>
<comment type="catalytic activity">
    <reaction evidence="1">
        <text>ATP + protein L-histidine = ADP + protein N-phospho-L-histidine.</text>
        <dbReference type="EC" id="2.7.13.3"/>
    </reaction>
</comment>
<dbReference type="Pfam" id="PF02518">
    <property type="entry name" value="HATPase_c"/>
    <property type="match status" value="1"/>
</dbReference>
<dbReference type="CDD" id="cd17546">
    <property type="entry name" value="REC_hyHK_CKI1_RcsC-like"/>
    <property type="match status" value="1"/>
</dbReference>
<dbReference type="CDD" id="cd06225">
    <property type="entry name" value="HAMP"/>
    <property type="match status" value="1"/>
</dbReference>
<dbReference type="InterPro" id="IPR036890">
    <property type="entry name" value="HATPase_C_sf"/>
</dbReference>
<feature type="modified residue" description="4-aspartylphosphate" evidence="8">
    <location>
        <position position="605"/>
    </location>
</feature>
<feature type="coiled-coil region" evidence="9">
    <location>
        <begin position="234"/>
        <end position="292"/>
    </location>
</feature>
<dbReference type="SMART" id="SM00304">
    <property type="entry name" value="HAMP"/>
    <property type="match status" value="1"/>
</dbReference>
<accession>A0ABZ0RMU3</accession>
<dbReference type="PROSITE" id="PS50110">
    <property type="entry name" value="RESPONSE_REGULATORY"/>
    <property type="match status" value="1"/>
</dbReference>
<reference evidence="13 14" key="1">
    <citation type="submission" date="2023-11" db="EMBL/GenBank/DDBJ databases">
        <title>Coraliomargarita sp. nov., isolated from marine algae.</title>
        <authorList>
            <person name="Lee J.K."/>
            <person name="Baek J.H."/>
            <person name="Kim J.M."/>
            <person name="Choi D.G."/>
            <person name="Jeon C.O."/>
        </authorList>
    </citation>
    <scope>NUCLEOTIDE SEQUENCE [LARGE SCALE GENOMIC DNA]</scope>
    <source>
        <strain evidence="13 14">J2-16</strain>
    </source>
</reference>
<evidence type="ECO:0000313" key="13">
    <source>
        <dbReference type="EMBL" id="WPJ97544.1"/>
    </source>
</evidence>
<dbReference type="Gene3D" id="3.30.565.10">
    <property type="entry name" value="Histidine kinase-like ATPase, C-terminal domain"/>
    <property type="match status" value="1"/>
</dbReference>
<dbReference type="SMART" id="SM00448">
    <property type="entry name" value="REC"/>
    <property type="match status" value="1"/>
</dbReference>
<dbReference type="InterPro" id="IPR033417">
    <property type="entry name" value="CHASE8"/>
</dbReference>
<dbReference type="SMART" id="SM00388">
    <property type="entry name" value="HisKA"/>
    <property type="match status" value="1"/>
</dbReference>
<feature type="domain" description="Response regulatory" evidence="11">
    <location>
        <begin position="556"/>
        <end position="678"/>
    </location>
</feature>
<evidence type="ECO:0000256" key="4">
    <source>
        <dbReference type="ARBA" id="ARBA00022553"/>
    </source>
</evidence>
<evidence type="ECO:0000256" key="3">
    <source>
        <dbReference type="ARBA" id="ARBA00012438"/>
    </source>
</evidence>
<dbReference type="PANTHER" id="PTHR45339:SF1">
    <property type="entry name" value="HYBRID SIGNAL TRANSDUCTION HISTIDINE KINASE J"/>
    <property type="match status" value="1"/>
</dbReference>
<evidence type="ECO:0000256" key="1">
    <source>
        <dbReference type="ARBA" id="ARBA00000085"/>
    </source>
</evidence>
<dbReference type="Proteomes" id="UP001324993">
    <property type="component" value="Chromosome"/>
</dbReference>
<keyword evidence="7" id="KW-0902">Two-component regulatory system</keyword>
<evidence type="ECO:0000313" key="14">
    <source>
        <dbReference type="Proteomes" id="UP001324993"/>
    </source>
</evidence>
<proteinExistence type="predicted"/>
<keyword evidence="13" id="KW-0547">Nucleotide-binding</keyword>
<keyword evidence="13" id="KW-0067">ATP-binding</keyword>
<dbReference type="Pfam" id="PF00072">
    <property type="entry name" value="Response_reg"/>
    <property type="match status" value="1"/>
</dbReference>
<dbReference type="EC" id="2.7.13.3" evidence="3"/>
<protein>
    <recommendedName>
        <fullName evidence="3">histidine kinase</fullName>
        <ecNumber evidence="3">2.7.13.3</ecNumber>
    </recommendedName>
</protein>
<dbReference type="InterPro" id="IPR005467">
    <property type="entry name" value="His_kinase_dom"/>
</dbReference>
<evidence type="ECO:0000256" key="2">
    <source>
        <dbReference type="ARBA" id="ARBA00004370"/>
    </source>
</evidence>
<evidence type="ECO:0000259" key="12">
    <source>
        <dbReference type="PROSITE" id="PS50885"/>
    </source>
</evidence>
<dbReference type="SUPFAM" id="SSF55874">
    <property type="entry name" value="ATPase domain of HSP90 chaperone/DNA topoisomerase II/histidine kinase"/>
    <property type="match status" value="1"/>
</dbReference>
<dbReference type="CDD" id="cd16922">
    <property type="entry name" value="HATPase_EvgS-ArcB-TorS-like"/>
    <property type="match status" value="1"/>
</dbReference>
<dbReference type="InterPro" id="IPR003594">
    <property type="entry name" value="HATPase_dom"/>
</dbReference>
<comment type="subcellular location">
    <subcellularLocation>
        <location evidence="2">Membrane</location>
    </subcellularLocation>
</comment>
<keyword evidence="4 8" id="KW-0597">Phosphoprotein</keyword>
<dbReference type="SUPFAM" id="SSF158472">
    <property type="entry name" value="HAMP domain-like"/>
    <property type="match status" value="1"/>
</dbReference>
<keyword evidence="6" id="KW-0418">Kinase</keyword>
<organism evidence="13 14">
    <name type="scientific">Coraliomargarita algicola</name>
    <dbReference type="NCBI Taxonomy" id="3092156"/>
    <lineage>
        <taxon>Bacteria</taxon>
        <taxon>Pseudomonadati</taxon>
        <taxon>Verrucomicrobiota</taxon>
        <taxon>Opitutia</taxon>
        <taxon>Puniceicoccales</taxon>
        <taxon>Coraliomargaritaceae</taxon>
        <taxon>Coraliomargarita</taxon>
    </lineage>
</organism>
<dbReference type="GO" id="GO:0005524">
    <property type="term" value="F:ATP binding"/>
    <property type="evidence" value="ECO:0007669"/>
    <property type="project" value="UniProtKB-KW"/>
</dbReference>
<dbReference type="Gene3D" id="1.10.287.130">
    <property type="match status" value="1"/>
</dbReference>
<dbReference type="SMART" id="SM00387">
    <property type="entry name" value="HATPase_c"/>
    <property type="match status" value="1"/>
</dbReference>
<feature type="domain" description="Histidine kinase" evidence="10">
    <location>
        <begin position="303"/>
        <end position="530"/>
    </location>
</feature>
<dbReference type="Pfam" id="PF17152">
    <property type="entry name" value="CHASE8"/>
    <property type="match status" value="1"/>
</dbReference>
<dbReference type="PANTHER" id="PTHR45339">
    <property type="entry name" value="HYBRID SIGNAL TRANSDUCTION HISTIDINE KINASE J"/>
    <property type="match status" value="1"/>
</dbReference>
<dbReference type="EMBL" id="CP138858">
    <property type="protein sequence ID" value="WPJ97544.1"/>
    <property type="molecule type" value="Genomic_DNA"/>
</dbReference>
<dbReference type="InterPro" id="IPR011006">
    <property type="entry name" value="CheY-like_superfamily"/>
</dbReference>
<dbReference type="PRINTS" id="PR00344">
    <property type="entry name" value="BCTRLSENSOR"/>
</dbReference>
<evidence type="ECO:0000256" key="9">
    <source>
        <dbReference type="SAM" id="Coils"/>
    </source>
</evidence>
<dbReference type="PROSITE" id="PS50885">
    <property type="entry name" value="HAMP"/>
    <property type="match status" value="1"/>
</dbReference>